<dbReference type="GO" id="GO:0004519">
    <property type="term" value="F:endonuclease activity"/>
    <property type="evidence" value="ECO:0007669"/>
    <property type="project" value="UniProtKB-KW"/>
</dbReference>
<organism evidence="2">
    <name type="scientific">Streptomyces sp. NBC_00003</name>
    <dbReference type="NCBI Taxonomy" id="2903608"/>
    <lineage>
        <taxon>Bacteria</taxon>
        <taxon>Bacillati</taxon>
        <taxon>Actinomycetota</taxon>
        <taxon>Actinomycetes</taxon>
        <taxon>Kitasatosporales</taxon>
        <taxon>Streptomycetaceae</taxon>
        <taxon>Streptomyces</taxon>
    </lineage>
</organism>
<dbReference type="InterPro" id="IPR048000">
    <property type="entry name" value="TnsA-like"/>
</dbReference>
<protein>
    <submittedName>
        <fullName evidence="2">TnsA-like heteromeric transposase endonuclease subunit</fullName>
    </submittedName>
</protein>
<name>A0AAU2VC80_9ACTN</name>
<evidence type="ECO:0000256" key="1">
    <source>
        <dbReference type="SAM" id="MobiDB-lite"/>
    </source>
</evidence>
<dbReference type="EMBL" id="CP108318">
    <property type="protein sequence ID" value="WTW64913.1"/>
    <property type="molecule type" value="Genomic_DNA"/>
</dbReference>
<keyword evidence="2" id="KW-0378">Hydrolase</keyword>
<keyword evidence="2" id="KW-0255">Endonuclease</keyword>
<evidence type="ECO:0000313" key="2">
    <source>
        <dbReference type="EMBL" id="WTW64913.1"/>
    </source>
</evidence>
<dbReference type="AlphaFoldDB" id="A0AAU2VC80"/>
<accession>A0AAU2VC80</accession>
<keyword evidence="2" id="KW-0540">Nuclease</keyword>
<proteinExistence type="predicted"/>
<feature type="region of interest" description="Disordered" evidence="1">
    <location>
        <begin position="1"/>
        <end position="22"/>
    </location>
</feature>
<sequence length="250" mass="27543">MIIEGISRKAPDRGPRVSVRQQDGSVREMPFDRLRLAHFAGSVPWRQARSVRGQTHFPGRYASVTTGGQVIYESRLELARLLLADQAPEVCQIFAQPFLVTARIEGRVRRHVPDFLLVTRAGAVQVVNVKPAARLEDPKIVAALAWPGELVCRHGWAYEVWSGAERALVENIRFLAAYRRPGVVPVEDVEQAWASVVDGEQMASAEQRLAAGRPGHEVRPALGALLWSGRLTTDLSRPLGGTSVLYKAVS</sequence>
<gene>
    <name evidence="2" type="ORF">OG549_32055</name>
</gene>
<reference evidence="2" key="1">
    <citation type="submission" date="2022-10" db="EMBL/GenBank/DDBJ databases">
        <title>The complete genomes of actinobacterial strains from the NBC collection.</title>
        <authorList>
            <person name="Joergensen T.S."/>
            <person name="Alvarez Arevalo M."/>
            <person name="Sterndorff E.B."/>
            <person name="Faurdal D."/>
            <person name="Vuksanovic O."/>
            <person name="Mourched A.-S."/>
            <person name="Charusanti P."/>
            <person name="Shaw S."/>
            <person name="Blin K."/>
            <person name="Weber T."/>
        </authorList>
    </citation>
    <scope>NUCLEOTIDE SEQUENCE</scope>
    <source>
        <strain evidence="2">NBC_00003</strain>
    </source>
</reference>
<dbReference type="NCBIfam" id="NF033179">
    <property type="entry name" value="TnsA_like_Actin"/>
    <property type="match status" value="1"/>
</dbReference>
<feature type="compositionally biased region" description="Basic and acidic residues" evidence="1">
    <location>
        <begin position="1"/>
        <end position="15"/>
    </location>
</feature>